<keyword evidence="2" id="KW-1185">Reference proteome</keyword>
<proteinExistence type="predicted"/>
<reference evidence="1 2" key="1">
    <citation type="submission" date="2018-03" db="EMBL/GenBank/DDBJ databases">
        <title>Genomic Encyclopedia of Archaeal and Bacterial Type Strains, Phase II (KMG-II): from individual species to whole genera.</title>
        <authorList>
            <person name="Goeker M."/>
        </authorList>
    </citation>
    <scope>NUCLEOTIDE SEQUENCE [LARGE SCALE GENOMIC DNA]</scope>
    <source>
        <strain evidence="1 2">DSM 44720</strain>
    </source>
</reference>
<gene>
    <name evidence="1" type="ORF">CLV43_108252</name>
</gene>
<evidence type="ECO:0000313" key="2">
    <source>
        <dbReference type="Proteomes" id="UP000239494"/>
    </source>
</evidence>
<accession>A0A2T0SZK4</accession>
<sequence>MCSVIDTKAVSKRLTGIEEAVVAVAPLLPTPPQSAGCEATGSNAQPADLLRIILTPAVQNGIDVFATLKEKPGAATMNVNGIRLVWVPDEKTLHARFLNRTSLAGGTSSGRDSLVSITCVNTSPQNYTSCDDEDVVTSESRDVLTAVRIVRGIMAASQTSPPTGTAQLDPANYAGEWMFHGTTIKIGPDLRGSVSSNLGPCTGAVGFCEESGELEFLPTDDGLIGFYVSLSYSMNGSPVSEVPKYVHQVQDSFRFKKVDEGLYSLVFLRSAGRPLIATDDGVRYLCGISSPPKAVQKCGGG</sequence>
<protein>
    <submittedName>
        <fullName evidence="1">Uncharacterized protein</fullName>
    </submittedName>
</protein>
<evidence type="ECO:0000313" key="1">
    <source>
        <dbReference type="EMBL" id="PRY38852.1"/>
    </source>
</evidence>
<dbReference type="Proteomes" id="UP000239494">
    <property type="component" value="Unassembled WGS sequence"/>
</dbReference>
<dbReference type="EMBL" id="PVTF01000008">
    <property type="protein sequence ID" value="PRY38852.1"/>
    <property type="molecule type" value="Genomic_DNA"/>
</dbReference>
<name>A0A2T0SZK4_9PSEU</name>
<organism evidence="1 2">
    <name type="scientific">Umezawaea tangerina</name>
    <dbReference type="NCBI Taxonomy" id="84725"/>
    <lineage>
        <taxon>Bacteria</taxon>
        <taxon>Bacillati</taxon>
        <taxon>Actinomycetota</taxon>
        <taxon>Actinomycetes</taxon>
        <taxon>Pseudonocardiales</taxon>
        <taxon>Pseudonocardiaceae</taxon>
        <taxon>Umezawaea</taxon>
    </lineage>
</organism>
<dbReference type="AlphaFoldDB" id="A0A2T0SZK4"/>
<comment type="caution">
    <text evidence="1">The sequence shown here is derived from an EMBL/GenBank/DDBJ whole genome shotgun (WGS) entry which is preliminary data.</text>
</comment>